<feature type="compositionally biased region" description="Low complexity" evidence="1">
    <location>
        <begin position="45"/>
        <end position="54"/>
    </location>
</feature>
<feature type="compositionally biased region" description="Low complexity" evidence="1">
    <location>
        <begin position="478"/>
        <end position="495"/>
    </location>
</feature>
<dbReference type="eggNOG" id="ENOG502RG1I">
    <property type="taxonomic scope" value="Eukaryota"/>
</dbReference>
<feature type="compositionally biased region" description="Low complexity" evidence="1">
    <location>
        <begin position="430"/>
        <end position="452"/>
    </location>
</feature>
<feature type="non-terminal residue" evidence="2">
    <location>
        <position position="930"/>
    </location>
</feature>
<feature type="compositionally biased region" description="Basic and acidic residues" evidence="1">
    <location>
        <begin position="31"/>
        <end position="44"/>
    </location>
</feature>
<evidence type="ECO:0000313" key="3">
    <source>
        <dbReference type="Proteomes" id="UP000018721"/>
    </source>
</evidence>
<evidence type="ECO:0000313" key="2">
    <source>
        <dbReference type="EMBL" id="ETI29917.1"/>
    </source>
</evidence>
<gene>
    <name evidence="2" type="ORF">F443_22965</name>
</gene>
<dbReference type="Proteomes" id="UP000018721">
    <property type="component" value="Unassembled WGS sequence"/>
</dbReference>
<feature type="compositionally biased region" description="Basic residues" evidence="1">
    <location>
        <begin position="458"/>
        <end position="477"/>
    </location>
</feature>
<dbReference type="EMBL" id="ANIZ01004709">
    <property type="protein sequence ID" value="ETI29917.1"/>
    <property type="molecule type" value="Genomic_DNA"/>
</dbReference>
<sequence>MSRREPRPRGAFNHALHRAYDALLPHRRRDPTRLEESRPVDTDRSSGQSSSATSLQPPSGTSLPMSHEPLPPPAASTAAAPSATLQAETQSSALVPVASPAPAEPSEVLAVDSLRDLLAESADATVDSVRTALLPYLTLMARHQVQLSISPPLQGDVRTQRRLNDALSFDQVLAAVQPLSDTLPDLPHAVGELTAQLKISREEAAATKRLLVPVQLRVESLETLLNKSTAEVNGLQAKIKCLKPANVRIGSPLEKSKESMDVQTENLRLAMNYAEQKQDIIDALDKQIEKEREVFKTTVSANTENTRKLHDLLLKATRGTWVDADTAALIADLKDRNLHLLRTNRALRGFVSFAGMDPNLLLSPSKVFGLPRSTSQHSALTRIRSSLFSDSNKRQATKKIPQSSAPKRSRHGSDDGSSDDSSEEKTPVPSGRGSRAGSAAATGEGSVAAASSPTPSRRGLHKPKAWKNKPKSKRQKTASRSQASARSHSSQISRRSTPRPPARSPSVAHPKSSVSRPRSRSHSVSSHPATSKSPASSTSVPATPSKAEPSKDDQPPAVVDLTQDGSDEDMDEGPTAVPTVPEDTERSDRAPISKQPSVPPPRYPDSSDSDEGGSSNGSHGRDGAGGDDSHNDDPSFNFPSGDTAGDEDIPPSTDVSRASAVVEGSVTSVPTTSSPGAPRSSESSPLVADSASRETSSGAPQVSSPMSRVLTSPTTTRHHPPPPGSALSQTSLLPQGAGPGRVSVATYTSRRRRGDPDPPVPLPMTHQTVRGTRPAVLPSASFPPWVRPFLDLTFRDQGAKKCFEQVLSTVLPDPTSGDMTIRVTLESLNAFFDYTNPSHPWQVDRQLHPEDPFFFSMEGFDPLAPVSKRAPLETRIRRLWASFRGDGPMPDLGFALWERRFWILAAAVEKGFTAEEAEPNCDKDLVKTKR</sequence>
<feature type="compositionally biased region" description="Basic and acidic residues" evidence="1">
    <location>
        <begin position="619"/>
        <end position="633"/>
    </location>
</feature>
<evidence type="ECO:0000256" key="1">
    <source>
        <dbReference type="SAM" id="MobiDB-lite"/>
    </source>
</evidence>
<keyword evidence="3" id="KW-1185">Reference proteome</keyword>
<feature type="region of interest" description="Disordered" evidence="1">
    <location>
        <begin position="1"/>
        <end position="99"/>
    </location>
</feature>
<feature type="compositionally biased region" description="Low complexity" evidence="1">
    <location>
        <begin position="75"/>
        <end position="99"/>
    </location>
</feature>
<accession>V9DV98</accession>
<dbReference type="AlphaFoldDB" id="V9DV98"/>
<feature type="compositionally biased region" description="Polar residues" evidence="1">
    <location>
        <begin position="55"/>
        <end position="64"/>
    </location>
</feature>
<feature type="region of interest" description="Disordered" evidence="1">
    <location>
        <begin position="385"/>
        <end position="776"/>
    </location>
</feature>
<dbReference type="HOGENOM" id="CLU_010256_0_0_1"/>
<feature type="compositionally biased region" description="Low complexity" evidence="1">
    <location>
        <begin position="661"/>
        <end position="685"/>
    </location>
</feature>
<name>V9DV98_PHYNI</name>
<feature type="compositionally biased region" description="Polar residues" evidence="1">
    <location>
        <begin position="693"/>
        <end position="710"/>
    </location>
</feature>
<feature type="compositionally biased region" description="Low complexity" evidence="1">
    <location>
        <begin position="504"/>
        <end position="547"/>
    </location>
</feature>
<comment type="caution">
    <text evidence="2">The sequence shown here is derived from an EMBL/GenBank/DDBJ whole genome shotgun (WGS) entry which is preliminary data.</text>
</comment>
<proteinExistence type="predicted"/>
<reference evidence="2 3" key="1">
    <citation type="submission" date="2013-11" db="EMBL/GenBank/DDBJ databases">
        <title>The Genome Sequence of Phytophthora parasitica P1569.</title>
        <authorList>
            <consortium name="The Broad Institute Genomics Platform"/>
            <person name="Russ C."/>
            <person name="Tyler B."/>
            <person name="Panabieres F."/>
            <person name="Shan W."/>
            <person name="Tripathy S."/>
            <person name="Grunwald N."/>
            <person name="Machado M."/>
            <person name="Johnson C.S."/>
            <person name="Arredondo F."/>
            <person name="Hong C."/>
            <person name="Coffey M."/>
            <person name="Young S.K."/>
            <person name="Zeng Q."/>
            <person name="Gargeya S."/>
            <person name="Fitzgerald M."/>
            <person name="Abouelleil A."/>
            <person name="Alvarado L."/>
            <person name="Chapman S.B."/>
            <person name="Gainer-Dewar J."/>
            <person name="Goldberg J."/>
            <person name="Griggs A."/>
            <person name="Gujja S."/>
            <person name="Hansen M."/>
            <person name="Howarth C."/>
            <person name="Imamovic A."/>
            <person name="Ireland A."/>
            <person name="Larimer J."/>
            <person name="McCowan C."/>
            <person name="Murphy C."/>
            <person name="Pearson M."/>
            <person name="Poon T.W."/>
            <person name="Priest M."/>
            <person name="Roberts A."/>
            <person name="Saif S."/>
            <person name="Shea T."/>
            <person name="Sykes S."/>
            <person name="Wortman J."/>
            <person name="Nusbaum C."/>
            <person name="Birren B."/>
        </authorList>
    </citation>
    <scope>NUCLEOTIDE SEQUENCE [LARGE SCALE GENOMIC DNA]</scope>
    <source>
        <strain evidence="2 3">P1569</strain>
    </source>
</reference>
<protein>
    <submittedName>
        <fullName evidence="2">Uncharacterized protein</fullName>
    </submittedName>
</protein>
<organism evidence="2 3">
    <name type="scientific">Phytophthora nicotianae P1569</name>
    <dbReference type="NCBI Taxonomy" id="1317065"/>
    <lineage>
        <taxon>Eukaryota</taxon>
        <taxon>Sar</taxon>
        <taxon>Stramenopiles</taxon>
        <taxon>Oomycota</taxon>
        <taxon>Peronosporomycetes</taxon>
        <taxon>Peronosporales</taxon>
        <taxon>Peronosporaceae</taxon>
        <taxon>Phytophthora</taxon>
    </lineage>
</organism>